<dbReference type="InterPro" id="IPR005814">
    <property type="entry name" value="Aminotrans_3"/>
</dbReference>
<evidence type="ECO:0000256" key="1">
    <source>
        <dbReference type="ARBA" id="ARBA00008954"/>
    </source>
</evidence>
<name>A0A101FWG1_9CHLR</name>
<gene>
    <name evidence="3" type="ORF">XD73_1464</name>
</gene>
<dbReference type="EMBL" id="LGFU01000199">
    <property type="protein sequence ID" value="KUK45660.1"/>
    <property type="molecule type" value="Genomic_DNA"/>
</dbReference>
<evidence type="ECO:0000313" key="4">
    <source>
        <dbReference type="Proteomes" id="UP000064249"/>
    </source>
</evidence>
<dbReference type="Proteomes" id="UP000064249">
    <property type="component" value="Unassembled WGS sequence"/>
</dbReference>
<dbReference type="Gene3D" id="3.40.640.10">
    <property type="entry name" value="Type I PLP-dependent aspartate aminotransferase-like (Major domain)"/>
    <property type="match status" value="1"/>
</dbReference>
<proteinExistence type="inferred from homology"/>
<organism evidence="3 4">
    <name type="scientific">Anaerolinea thermophila</name>
    <dbReference type="NCBI Taxonomy" id="167964"/>
    <lineage>
        <taxon>Bacteria</taxon>
        <taxon>Bacillati</taxon>
        <taxon>Chloroflexota</taxon>
        <taxon>Anaerolineae</taxon>
        <taxon>Anaerolineales</taxon>
        <taxon>Anaerolineaceae</taxon>
        <taxon>Anaerolinea</taxon>
    </lineage>
</organism>
<dbReference type="GO" id="GO:0008483">
    <property type="term" value="F:transaminase activity"/>
    <property type="evidence" value="ECO:0007669"/>
    <property type="project" value="UniProtKB-KW"/>
</dbReference>
<protein>
    <submittedName>
        <fullName evidence="3">Aminotransferase</fullName>
    </submittedName>
</protein>
<feature type="non-terminal residue" evidence="3">
    <location>
        <position position="1"/>
    </location>
</feature>
<dbReference type="Gene3D" id="3.90.1150.10">
    <property type="entry name" value="Aspartate Aminotransferase, domain 1"/>
    <property type="match status" value="1"/>
</dbReference>
<sequence length="186" mass="20381">GTWFAVNHWNVIPDIITMAKGLTSAYAPLGAVAMKAEIAEHFDHRKFVGGLTYNGHPISLAAALANIEVIQMENLVEHTRSMQLPMMKLLNGLKARHPSVGDVRGIGLFGAIELIKDKNSHIPLGEYGKTPTILKDLKELTLSKGLFHYTHDNLILIIPPLIINDEELELGFSILDKALTIADATV</sequence>
<dbReference type="Pfam" id="PF00202">
    <property type="entry name" value="Aminotran_3"/>
    <property type="match status" value="1"/>
</dbReference>
<dbReference type="SUPFAM" id="SSF53383">
    <property type="entry name" value="PLP-dependent transferases"/>
    <property type="match status" value="1"/>
</dbReference>
<dbReference type="InterPro" id="IPR015421">
    <property type="entry name" value="PyrdxlP-dep_Trfase_major"/>
</dbReference>
<keyword evidence="3" id="KW-0808">Transferase</keyword>
<dbReference type="AlphaFoldDB" id="A0A101FWG1"/>
<dbReference type="InterPro" id="IPR015422">
    <property type="entry name" value="PyrdxlP-dep_Trfase_small"/>
</dbReference>
<reference evidence="3 4" key="1">
    <citation type="journal article" date="2015" name="MBio">
        <title>Genome-Resolved Metagenomic Analysis Reveals Roles for Candidate Phyla and Other Microbial Community Members in Biogeochemical Transformations in Oil Reservoirs.</title>
        <authorList>
            <person name="Hu P."/>
            <person name="Tom L."/>
            <person name="Singh A."/>
            <person name="Thomas B.C."/>
            <person name="Baker B.J."/>
            <person name="Piceno Y.M."/>
            <person name="Andersen G.L."/>
            <person name="Banfield J.F."/>
        </authorList>
    </citation>
    <scope>NUCLEOTIDE SEQUENCE [LARGE SCALE GENOMIC DNA]</scope>
    <source>
        <strain evidence="3">46_16</strain>
    </source>
</reference>
<evidence type="ECO:0000313" key="3">
    <source>
        <dbReference type="EMBL" id="KUK45660.1"/>
    </source>
</evidence>
<dbReference type="GO" id="GO:0030170">
    <property type="term" value="F:pyridoxal phosphate binding"/>
    <property type="evidence" value="ECO:0007669"/>
    <property type="project" value="InterPro"/>
</dbReference>
<dbReference type="GO" id="GO:0005829">
    <property type="term" value="C:cytosol"/>
    <property type="evidence" value="ECO:0007669"/>
    <property type="project" value="TreeGrafter"/>
</dbReference>
<keyword evidence="3" id="KW-0032">Aminotransferase</keyword>
<keyword evidence="2" id="KW-0663">Pyridoxal phosphate</keyword>
<comment type="caution">
    <text evidence="3">The sequence shown here is derived from an EMBL/GenBank/DDBJ whole genome shotgun (WGS) entry which is preliminary data.</text>
</comment>
<comment type="similarity">
    <text evidence="1">Belongs to the class-III pyridoxal-phosphate-dependent aminotransferase family.</text>
</comment>
<evidence type="ECO:0000256" key="2">
    <source>
        <dbReference type="ARBA" id="ARBA00022898"/>
    </source>
</evidence>
<dbReference type="InterPro" id="IPR015424">
    <property type="entry name" value="PyrdxlP-dep_Trfase"/>
</dbReference>
<accession>A0A101FWG1</accession>
<dbReference type="PANTHER" id="PTHR43094:SF1">
    <property type="entry name" value="AMINOTRANSFERASE CLASS-III"/>
    <property type="match status" value="1"/>
</dbReference>
<dbReference type="PANTHER" id="PTHR43094">
    <property type="entry name" value="AMINOTRANSFERASE"/>
    <property type="match status" value="1"/>
</dbReference>